<reference evidence="3 4" key="1">
    <citation type="journal article" date="2018" name="Plant J.">
        <title>Genome sequences of Chlorella sorokiniana UTEX 1602 and Micractinium conductrix SAG 241.80: implications to maltose excretion by a green alga.</title>
        <authorList>
            <person name="Arriola M.B."/>
            <person name="Velmurugan N."/>
            <person name="Zhang Y."/>
            <person name="Plunkett M.H."/>
            <person name="Hondzo H."/>
            <person name="Barney B.M."/>
        </authorList>
    </citation>
    <scope>NUCLEOTIDE SEQUENCE [LARGE SCALE GENOMIC DNA]</scope>
    <source>
        <strain evidence="3 4">SAG 241.80</strain>
    </source>
</reference>
<keyword evidence="4" id="KW-1185">Reference proteome</keyword>
<feature type="region of interest" description="Disordered" evidence="1">
    <location>
        <begin position="142"/>
        <end position="180"/>
    </location>
</feature>
<feature type="compositionally biased region" description="Low complexity" evidence="1">
    <location>
        <begin position="225"/>
        <end position="238"/>
    </location>
</feature>
<evidence type="ECO:0000313" key="4">
    <source>
        <dbReference type="Proteomes" id="UP000239649"/>
    </source>
</evidence>
<evidence type="ECO:0000259" key="2">
    <source>
        <dbReference type="SMART" id="SM00731"/>
    </source>
</evidence>
<accession>A0A2P6VAE8</accession>
<proteinExistence type="predicted"/>
<evidence type="ECO:0000256" key="1">
    <source>
        <dbReference type="SAM" id="MobiDB-lite"/>
    </source>
</evidence>
<feature type="region of interest" description="Disordered" evidence="1">
    <location>
        <begin position="225"/>
        <end position="255"/>
    </location>
</feature>
<organism evidence="3 4">
    <name type="scientific">Micractinium conductrix</name>
    <dbReference type="NCBI Taxonomy" id="554055"/>
    <lineage>
        <taxon>Eukaryota</taxon>
        <taxon>Viridiplantae</taxon>
        <taxon>Chlorophyta</taxon>
        <taxon>core chlorophytes</taxon>
        <taxon>Trebouxiophyceae</taxon>
        <taxon>Chlorellales</taxon>
        <taxon>Chlorellaceae</taxon>
        <taxon>Chlorella clade</taxon>
        <taxon>Micractinium</taxon>
    </lineage>
</organism>
<dbReference type="GO" id="GO:0006950">
    <property type="term" value="P:response to stress"/>
    <property type="evidence" value="ECO:0007669"/>
    <property type="project" value="UniProtKB-ARBA"/>
</dbReference>
<gene>
    <name evidence="3" type="ORF">C2E20_5512</name>
</gene>
<dbReference type="EMBL" id="LHPF02000016">
    <property type="protein sequence ID" value="PSC71069.1"/>
    <property type="molecule type" value="Genomic_DNA"/>
</dbReference>
<dbReference type="GO" id="GO:0005634">
    <property type="term" value="C:nucleus"/>
    <property type="evidence" value="ECO:0007669"/>
    <property type="project" value="TreeGrafter"/>
</dbReference>
<protein>
    <submittedName>
        <fullName evidence="3">HMG box-containing</fullName>
    </submittedName>
</protein>
<sequence>MAGTASGVEAGAAASPASSVDSAELQSLLKELDILPAPPSASPPRPASSVKRRFVVDSDSEAESSPARPQSSPRLEAPAGAAAAAAELLHSAVAPPLPPALPPAAAAAAPREVGTPLRLQPRAEPEVIEILDSESDVEADWRIAAPATSQKQRRVVDSDSESDADEEEEQQQGDSSDCEVVEERGVPLLPCFAAIPSLAGARGAAQPPAKVPAARKAVAAAAAGASAAPSSQQTAAVPRGSSQAAPPLPPGARPQLSAAAFKKQREALSRQLFEEFNSAVFSGRLPADLEIKWNARLLTTAGLTHYRRDIPDDPYAPPIYTARVELSSKVLDCLGKLERTLCHELCHVAAWLLDHTAKPPHGPVFKRWADAAMKRYTHLDITTCHAYEIFYPFRWQCSNDSCLQTYGRHSNSIDVSKKVCGACRAPLAFQGRFKPDGTPAKQRPAASGSNRYSQFVKENHAEVKAQLPAGTPQSVVMQKLSERYAALRGQQGGSTATSVSASVSVSVSAAGSGSASEGGQEVASRLMPVQLQARLG</sequence>
<feature type="region of interest" description="Disordered" evidence="1">
    <location>
        <begin position="1"/>
        <end position="124"/>
    </location>
</feature>
<dbReference type="AlphaFoldDB" id="A0A2P6VAE8"/>
<name>A0A2P6VAE8_9CHLO</name>
<evidence type="ECO:0000313" key="3">
    <source>
        <dbReference type="EMBL" id="PSC71069.1"/>
    </source>
</evidence>
<dbReference type="SMART" id="SM00731">
    <property type="entry name" value="SprT"/>
    <property type="match status" value="1"/>
</dbReference>
<comment type="caution">
    <text evidence="3">The sequence shown here is derived from an EMBL/GenBank/DDBJ whole genome shotgun (WGS) entry which is preliminary data.</text>
</comment>
<dbReference type="PANTHER" id="PTHR23099:SF0">
    <property type="entry name" value="GERM CELL NUCLEAR ACIDIC PROTEIN"/>
    <property type="match status" value="1"/>
</dbReference>
<feature type="compositionally biased region" description="Low complexity" evidence="1">
    <location>
        <begin position="1"/>
        <end position="23"/>
    </location>
</feature>
<dbReference type="STRING" id="554055.A0A2P6VAE8"/>
<feature type="compositionally biased region" description="Pro residues" evidence="1">
    <location>
        <begin position="36"/>
        <end position="46"/>
    </location>
</feature>
<dbReference type="PANTHER" id="PTHR23099">
    <property type="entry name" value="TRANSCRIPTIONAL REGULATOR"/>
    <property type="match status" value="1"/>
</dbReference>
<dbReference type="OrthoDB" id="20772at2759"/>
<dbReference type="Pfam" id="PF10263">
    <property type="entry name" value="SprT-like"/>
    <property type="match status" value="1"/>
</dbReference>
<feature type="compositionally biased region" description="Low complexity" evidence="1">
    <location>
        <begin position="75"/>
        <end position="94"/>
    </location>
</feature>
<dbReference type="Proteomes" id="UP000239649">
    <property type="component" value="Unassembled WGS sequence"/>
</dbReference>
<dbReference type="InterPro" id="IPR006640">
    <property type="entry name" value="SprT-like_domain"/>
</dbReference>
<feature type="compositionally biased region" description="Acidic residues" evidence="1">
    <location>
        <begin position="158"/>
        <end position="180"/>
    </location>
</feature>
<feature type="domain" description="SprT-like" evidence="2">
    <location>
        <begin position="266"/>
        <end position="430"/>
    </location>
</feature>